<gene>
    <name evidence="2" type="ORF">ANME2D_03167</name>
</gene>
<keyword evidence="1" id="KW-1133">Transmembrane helix</keyword>
<organism evidence="2 3">
    <name type="scientific">Candidatus Methanoperedens nitratireducens</name>
    <dbReference type="NCBI Taxonomy" id="1392998"/>
    <lineage>
        <taxon>Archaea</taxon>
        <taxon>Methanobacteriati</taxon>
        <taxon>Methanobacteriota</taxon>
        <taxon>Stenosarchaea group</taxon>
        <taxon>Methanomicrobia</taxon>
        <taxon>Methanosarcinales</taxon>
        <taxon>ANME-2 cluster</taxon>
        <taxon>Candidatus Methanoperedentaceae</taxon>
        <taxon>Candidatus Methanoperedens</taxon>
    </lineage>
</organism>
<evidence type="ECO:0000313" key="3">
    <source>
        <dbReference type="Proteomes" id="UP000027153"/>
    </source>
</evidence>
<proteinExistence type="predicted"/>
<keyword evidence="2" id="KW-0966">Cell projection</keyword>
<feature type="transmembrane region" description="Helical" evidence="1">
    <location>
        <begin position="6"/>
        <end position="26"/>
    </location>
</feature>
<keyword evidence="3" id="KW-1185">Reference proteome</keyword>
<dbReference type="AlphaFoldDB" id="A0A062V6V3"/>
<keyword evidence="2" id="KW-0969">Cilium</keyword>
<sequence>MGFSTSAAVVIFAASLLYMATIYYPLVERSYRMALEAEKDSNELRYEKLNTKIVITDTENTGSDLSVTVYNNGSVTLNSSRLNVIHNGTFITSFTVSRQGVWSPRNFINVTINGVTGGRVKIVTENGAADYAVT</sequence>
<reference evidence="2 3" key="1">
    <citation type="journal article" date="2013" name="Nature">
        <title>Anaerobic oxidation of methane coupled to nitrate reduction in a novel archaeal lineage.</title>
        <authorList>
            <person name="Haroon M.F."/>
            <person name="Hu S."/>
            <person name="Shi Y."/>
            <person name="Imelfort M."/>
            <person name="Keller J."/>
            <person name="Hugenholtz P."/>
            <person name="Yuan Z."/>
            <person name="Tyson G.W."/>
        </authorList>
    </citation>
    <scope>NUCLEOTIDE SEQUENCE [LARGE SCALE GENOMIC DNA]</scope>
    <source>
        <strain evidence="2 3">ANME-2d</strain>
    </source>
</reference>
<protein>
    <submittedName>
        <fullName evidence="2">Putative archaeal flagellar protein F</fullName>
    </submittedName>
</protein>
<dbReference type="OrthoDB" id="147298at2157"/>
<accession>A0A062V6V3</accession>
<dbReference type="EMBL" id="JMIY01000007">
    <property type="protein sequence ID" value="KCZ71135.1"/>
    <property type="molecule type" value="Genomic_DNA"/>
</dbReference>
<comment type="caution">
    <text evidence="2">The sequence shown here is derived from an EMBL/GenBank/DDBJ whole genome shotgun (WGS) entry which is preliminary data.</text>
</comment>
<keyword evidence="1" id="KW-0812">Transmembrane</keyword>
<keyword evidence="1" id="KW-0472">Membrane</keyword>
<keyword evidence="2" id="KW-0282">Flagellum</keyword>
<evidence type="ECO:0000256" key="1">
    <source>
        <dbReference type="SAM" id="Phobius"/>
    </source>
</evidence>
<name>A0A062V6V3_9EURY</name>
<dbReference type="RefSeq" id="WP_048093353.1">
    <property type="nucleotide sequence ID" value="NZ_JMIY01000007.1"/>
</dbReference>
<evidence type="ECO:0000313" key="2">
    <source>
        <dbReference type="EMBL" id="KCZ71135.1"/>
    </source>
</evidence>
<dbReference type="Proteomes" id="UP000027153">
    <property type="component" value="Unassembled WGS sequence"/>
</dbReference>